<evidence type="ECO:0000313" key="2">
    <source>
        <dbReference type="EMBL" id="GAJ09841.1"/>
    </source>
</evidence>
<dbReference type="EMBL" id="BARW01030801">
    <property type="protein sequence ID" value="GAJ09841.1"/>
    <property type="molecule type" value="Genomic_DNA"/>
</dbReference>
<dbReference type="InterPro" id="IPR036527">
    <property type="entry name" value="SCP2_sterol-bd_dom_sf"/>
</dbReference>
<gene>
    <name evidence="2" type="ORF">S12H4_49148</name>
</gene>
<dbReference type="Gene3D" id="3.30.1050.10">
    <property type="entry name" value="SCP2 sterol-binding domain"/>
    <property type="match status" value="1"/>
</dbReference>
<protein>
    <recommendedName>
        <fullName evidence="1">SCP2 domain-containing protein</fullName>
    </recommendedName>
</protein>
<comment type="caution">
    <text evidence="2">The sequence shown here is derived from an EMBL/GenBank/DDBJ whole genome shotgun (WGS) entry which is preliminary data.</text>
</comment>
<dbReference type="GO" id="GO:0005829">
    <property type="term" value="C:cytosol"/>
    <property type="evidence" value="ECO:0007669"/>
    <property type="project" value="TreeGrafter"/>
</dbReference>
<name>X1V9T6_9ZZZZ</name>
<accession>X1V9T6</accession>
<dbReference type="Pfam" id="PF02036">
    <property type="entry name" value="SCP2"/>
    <property type="match status" value="1"/>
</dbReference>
<dbReference type="PANTHER" id="PTHR10094:SF25">
    <property type="entry name" value="SCP2 STEROL-BINDING DOMAIN-CONTAINING PROTEIN 1"/>
    <property type="match status" value="1"/>
</dbReference>
<dbReference type="AlphaFoldDB" id="X1V9T6"/>
<dbReference type="PANTHER" id="PTHR10094">
    <property type="entry name" value="STEROL CARRIER PROTEIN 2 SCP-2 FAMILY PROTEIN"/>
    <property type="match status" value="1"/>
</dbReference>
<dbReference type="SUPFAM" id="SSF55718">
    <property type="entry name" value="SCP-like"/>
    <property type="match status" value="1"/>
</dbReference>
<dbReference type="InterPro" id="IPR003033">
    <property type="entry name" value="SCP2_sterol-bd_dom"/>
</dbReference>
<organism evidence="2">
    <name type="scientific">marine sediment metagenome</name>
    <dbReference type="NCBI Taxonomy" id="412755"/>
    <lineage>
        <taxon>unclassified sequences</taxon>
        <taxon>metagenomes</taxon>
        <taxon>ecological metagenomes</taxon>
    </lineage>
</organism>
<reference evidence="2" key="1">
    <citation type="journal article" date="2014" name="Front. Microbiol.">
        <title>High frequency of phylogenetically diverse reductive dehalogenase-homologous genes in deep subseafloor sedimentary metagenomes.</title>
        <authorList>
            <person name="Kawai M."/>
            <person name="Futagami T."/>
            <person name="Toyoda A."/>
            <person name="Takaki Y."/>
            <person name="Nishi S."/>
            <person name="Hori S."/>
            <person name="Arai W."/>
            <person name="Tsubouchi T."/>
            <person name="Morono Y."/>
            <person name="Uchiyama I."/>
            <person name="Ito T."/>
            <person name="Fujiyama A."/>
            <person name="Inagaki F."/>
            <person name="Takami H."/>
        </authorList>
    </citation>
    <scope>NUCLEOTIDE SEQUENCE</scope>
    <source>
        <strain evidence="2">Expedition CK06-06</strain>
    </source>
</reference>
<sequence>MSIDSAADAIRAKVGENSGLGATVKFDCGEEGVVLVDGSSSPNSVTTEDGEADCTISCDLDTLQALIGGDLDPTAAFMQGKIKVSGDMGVAMRLSSVL</sequence>
<evidence type="ECO:0000259" key="1">
    <source>
        <dbReference type="Pfam" id="PF02036"/>
    </source>
</evidence>
<proteinExistence type="predicted"/>
<feature type="domain" description="SCP2" evidence="1">
    <location>
        <begin position="19"/>
        <end position="98"/>
    </location>
</feature>